<comment type="caution">
    <text evidence="1">The sequence shown here is derived from an EMBL/GenBank/DDBJ whole genome shotgun (WGS) entry which is preliminary data.</text>
</comment>
<dbReference type="EMBL" id="PUJY01000001">
    <property type="protein sequence ID" value="TDB63130.1"/>
    <property type="molecule type" value="Genomic_DNA"/>
</dbReference>
<gene>
    <name evidence="1" type="ORF">C5467_00910</name>
</gene>
<protein>
    <submittedName>
        <fullName evidence="1">Uncharacterized protein</fullName>
    </submittedName>
</protein>
<name>A0A4R4K6Q8_9GAMM</name>
<accession>A0A4R4K6Q8</accession>
<evidence type="ECO:0000313" key="1">
    <source>
        <dbReference type="EMBL" id="TDB63130.1"/>
    </source>
</evidence>
<organism evidence="1 2">
    <name type="scientific">Photorhabdus khanii subsp. guanajuatensis</name>
    <dbReference type="NCBI Taxonomy" id="2100166"/>
    <lineage>
        <taxon>Bacteria</taxon>
        <taxon>Pseudomonadati</taxon>
        <taxon>Pseudomonadota</taxon>
        <taxon>Gammaproteobacteria</taxon>
        <taxon>Enterobacterales</taxon>
        <taxon>Morganellaceae</taxon>
        <taxon>Photorhabdus</taxon>
    </lineage>
</organism>
<sequence>MQLFKIMLIKFNRNPLTINRELKNQREKGYFPNKLILKVLFHHYFIKNYKIDKMVNLAGFKL</sequence>
<dbReference type="AlphaFoldDB" id="A0A4R4K6Q8"/>
<reference evidence="1 2" key="1">
    <citation type="journal article" date="2019" name="Int. J. Syst. Evol. Microbiol.">
        <title>Photorhabdus khanii subsp. guanajuatensis subsp. nov., isolated from Heterorhabditis atacamensis, and Photorhabdus luminescens subsp. mexicana subsp. nov., isolated from Heterorhabditis mexicana entomopathogenic nematodes.</title>
        <authorList>
            <person name="Machado R.A.R."/>
            <person name="Bruno P."/>
            <person name="Arce C.C.M."/>
            <person name="Liechti N."/>
            <person name="Kohler A."/>
            <person name="Bernal J."/>
            <person name="Bruggmann R."/>
            <person name="Turlings T.C.J."/>
        </authorList>
    </citation>
    <scope>NUCLEOTIDE SEQUENCE [LARGE SCALE GENOMIC DNA]</scope>
    <source>
        <strain evidence="1 2">MEX20-17</strain>
    </source>
</reference>
<dbReference type="Proteomes" id="UP000295598">
    <property type="component" value="Unassembled WGS sequence"/>
</dbReference>
<evidence type="ECO:0000313" key="2">
    <source>
        <dbReference type="Proteomes" id="UP000295598"/>
    </source>
</evidence>
<proteinExistence type="predicted"/>